<dbReference type="AlphaFoldDB" id="A0A1Y1WIU6"/>
<dbReference type="OrthoDB" id="5576609at2759"/>
<feature type="transmembrane region" description="Helical" evidence="1">
    <location>
        <begin position="49"/>
        <end position="67"/>
    </location>
</feature>
<evidence type="ECO:0000256" key="1">
    <source>
        <dbReference type="SAM" id="Phobius"/>
    </source>
</evidence>
<organism evidence="2 3">
    <name type="scientific">Linderina pennispora</name>
    <dbReference type="NCBI Taxonomy" id="61395"/>
    <lineage>
        <taxon>Eukaryota</taxon>
        <taxon>Fungi</taxon>
        <taxon>Fungi incertae sedis</taxon>
        <taxon>Zoopagomycota</taxon>
        <taxon>Kickxellomycotina</taxon>
        <taxon>Kickxellomycetes</taxon>
        <taxon>Kickxellales</taxon>
        <taxon>Kickxellaceae</taxon>
        <taxon>Linderina</taxon>
    </lineage>
</organism>
<gene>
    <name evidence="2" type="ORF">DL89DRAFT_265380</name>
</gene>
<reference evidence="2 3" key="1">
    <citation type="submission" date="2016-07" db="EMBL/GenBank/DDBJ databases">
        <title>Pervasive Adenine N6-methylation of Active Genes in Fungi.</title>
        <authorList>
            <consortium name="DOE Joint Genome Institute"/>
            <person name="Mondo S.J."/>
            <person name="Dannebaum R.O."/>
            <person name="Kuo R.C."/>
            <person name="Labutti K."/>
            <person name="Haridas S."/>
            <person name="Kuo A."/>
            <person name="Salamov A."/>
            <person name="Ahrendt S.R."/>
            <person name="Lipzen A."/>
            <person name="Sullivan W."/>
            <person name="Andreopoulos W.B."/>
            <person name="Clum A."/>
            <person name="Lindquist E."/>
            <person name="Daum C."/>
            <person name="Ramamoorthy G.K."/>
            <person name="Gryganskyi A."/>
            <person name="Culley D."/>
            <person name="Magnuson J.K."/>
            <person name="James T.Y."/>
            <person name="O'Malley M.A."/>
            <person name="Stajich J.E."/>
            <person name="Spatafora J.W."/>
            <person name="Visel A."/>
            <person name="Grigoriev I.V."/>
        </authorList>
    </citation>
    <scope>NUCLEOTIDE SEQUENCE [LARGE SCALE GENOMIC DNA]</scope>
    <source>
        <strain evidence="2 3">ATCC 12442</strain>
    </source>
</reference>
<dbReference type="EMBL" id="MCFD01000002">
    <property type="protein sequence ID" value="ORX73248.1"/>
    <property type="molecule type" value="Genomic_DNA"/>
</dbReference>
<name>A0A1Y1WIU6_9FUNG</name>
<evidence type="ECO:0000313" key="2">
    <source>
        <dbReference type="EMBL" id="ORX73248.1"/>
    </source>
</evidence>
<keyword evidence="1" id="KW-0812">Transmembrane</keyword>
<keyword evidence="1" id="KW-0472">Membrane</keyword>
<dbReference type="Proteomes" id="UP000193922">
    <property type="component" value="Unassembled WGS sequence"/>
</dbReference>
<protein>
    <submittedName>
        <fullName evidence="2">Uncharacterized protein</fullName>
    </submittedName>
</protein>
<proteinExistence type="predicted"/>
<dbReference type="GeneID" id="63803285"/>
<evidence type="ECO:0000313" key="3">
    <source>
        <dbReference type="Proteomes" id="UP000193922"/>
    </source>
</evidence>
<accession>A0A1Y1WIU6</accession>
<comment type="caution">
    <text evidence="2">The sequence shown here is derived from an EMBL/GenBank/DDBJ whole genome shotgun (WGS) entry which is preliminary data.</text>
</comment>
<dbReference type="RefSeq" id="XP_040746588.1">
    <property type="nucleotide sequence ID" value="XM_040886637.1"/>
</dbReference>
<sequence>MLVISIHIVRTSRQTKTFMDRIDHSYGTGGQHRAYTTAALLNRTLRTVVWFPITPVMSLWFNSAMIITRHFTQKAHIPLEFINISLFSLMTIFMAAAFFFNPMVIEFLHDYRKSWSLSRRECIQGRLRRNPAELTISISSLSVFQPTSKTGT</sequence>
<keyword evidence="1" id="KW-1133">Transmembrane helix</keyword>
<feature type="transmembrane region" description="Helical" evidence="1">
    <location>
        <begin position="79"/>
        <end position="100"/>
    </location>
</feature>
<keyword evidence="3" id="KW-1185">Reference proteome</keyword>